<comment type="caution">
    <text evidence="1">The sequence shown here is derived from an EMBL/GenBank/DDBJ whole genome shotgun (WGS) entry which is preliminary data.</text>
</comment>
<protein>
    <submittedName>
        <fullName evidence="1">Uncharacterized protein</fullName>
    </submittedName>
</protein>
<evidence type="ECO:0000313" key="2">
    <source>
        <dbReference type="Proteomes" id="UP001208570"/>
    </source>
</evidence>
<organism evidence="1 2">
    <name type="scientific">Paralvinella palmiformis</name>
    <dbReference type="NCBI Taxonomy" id="53620"/>
    <lineage>
        <taxon>Eukaryota</taxon>
        <taxon>Metazoa</taxon>
        <taxon>Spiralia</taxon>
        <taxon>Lophotrochozoa</taxon>
        <taxon>Annelida</taxon>
        <taxon>Polychaeta</taxon>
        <taxon>Sedentaria</taxon>
        <taxon>Canalipalpata</taxon>
        <taxon>Terebellida</taxon>
        <taxon>Terebelliformia</taxon>
        <taxon>Alvinellidae</taxon>
        <taxon>Paralvinella</taxon>
    </lineage>
</organism>
<name>A0AAD9MWX4_9ANNE</name>
<accession>A0AAD9MWX4</accession>
<reference evidence="1" key="1">
    <citation type="journal article" date="2023" name="Mol. Biol. Evol.">
        <title>Third-Generation Sequencing Reveals the Adaptive Role of the Epigenome in Three Deep-Sea Polychaetes.</title>
        <authorList>
            <person name="Perez M."/>
            <person name="Aroh O."/>
            <person name="Sun Y."/>
            <person name="Lan Y."/>
            <person name="Juniper S.K."/>
            <person name="Young C.R."/>
            <person name="Angers B."/>
            <person name="Qian P.Y."/>
        </authorList>
    </citation>
    <scope>NUCLEOTIDE SEQUENCE</scope>
    <source>
        <strain evidence="1">P08H-3</strain>
    </source>
</reference>
<dbReference type="EMBL" id="JAODUP010000566">
    <property type="protein sequence ID" value="KAK2147158.1"/>
    <property type="molecule type" value="Genomic_DNA"/>
</dbReference>
<proteinExistence type="predicted"/>
<gene>
    <name evidence="1" type="ORF">LSH36_566g00065</name>
</gene>
<sequence length="372" mass="42785">MCFLFQIPVYMLYMNRSMTIMVLKALRRSVHKVFSLPRMKWLKKHQLLTIITVLATLSMLQVIMEIKFLKPRKASSVHISSVGNQCVDVHLAVGASGIYQRKRLAIMIKSILLYSSRVMLHLHLLVDNINKHRIDIFLSTWNLTQVVPHYYENDGLVQDFNSLAQIAGYLFRNKHLLRNISKMAANVKSIPTSPPQRIYGGLMILSFRIATLQPLCHNATFLFTGEHSMHRAAYIGCRNTSKELDKLNNNDFLVTLDIDIKSDLPLHVLDVHSNSIENGVITQIDKSDGDLFREIMPSCARKYDSIVTWEYGYEPYVVVPTGKFLYDEILLERMRDKLTYTFSIAHKGCSGVLYRRIINEKKFTEKNLTLSG</sequence>
<dbReference type="Proteomes" id="UP001208570">
    <property type="component" value="Unassembled WGS sequence"/>
</dbReference>
<dbReference type="AlphaFoldDB" id="A0AAD9MWX4"/>
<keyword evidence="2" id="KW-1185">Reference proteome</keyword>
<evidence type="ECO:0000313" key="1">
    <source>
        <dbReference type="EMBL" id="KAK2147158.1"/>
    </source>
</evidence>